<dbReference type="FunFam" id="3.30.565.10:FF:000037">
    <property type="entry name" value="Hybrid sensor histidine kinase/response regulator"/>
    <property type="match status" value="1"/>
</dbReference>
<keyword evidence="10" id="KW-0238">DNA-binding</keyword>
<dbReference type="Pfam" id="PF00512">
    <property type="entry name" value="HisKA"/>
    <property type="match status" value="1"/>
</dbReference>
<dbReference type="SMART" id="SM00448">
    <property type="entry name" value="REC"/>
    <property type="match status" value="1"/>
</dbReference>
<dbReference type="InterPro" id="IPR018062">
    <property type="entry name" value="HTH_AraC-typ_CS"/>
</dbReference>
<dbReference type="SUPFAM" id="SSF47384">
    <property type="entry name" value="Homodimeric domain of signal transducing histidine kinase"/>
    <property type="match status" value="1"/>
</dbReference>
<evidence type="ECO:0000256" key="10">
    <source>
        <dbReference type="ARBA" id="ARBA00023125"/>
    </source>
</evidence>
<dbReference type="InterPro" id="IPR036097">
    <property type="entry name" value="HisK_dim/P_sf"/>
</dbReference>
<proteinExistence type="predicted"/>
<dbReference type="Pfam" id="PF02518">
    <property type="entry name" value="HATPase_c"/>
    <property type="match status" value="1"/>
</dbReference>
<evidence type="ECO:0000256" key="11">
    <source>
        <dbReference type="ARBA" id="ARBA00023163"/>
    </source>
</evidence>
<keyword evidence="7" id="KW-0067">ATP-binding</keyword>
<dbReference type="SUPFAM" id="SSF52172">
    <property type="entry name" value="CheY-like"/>
    <property type="match status" value="1"/>
</dbReference>
<evidence type="ECO:0000313" key="16">
    <source>
        <dbReference type="EMBL" id="PHN08580.1"/>
    </source>
</evidence>
<dbReference type="Gene3D" id="1.10.287.130">
    <property type="match status" value="1"/>
</dbReference>
<dbReference type="InterPro" id="IPR013783">
    <property type="entry name" value="Ig-like_fold"/>
</dbReference>
<dbReference type="InterPro" id="IPR011110">
    <property type="entry name" value="Reg_prop"/>
</dbReference>
<evidence type="ECO:0000256" key="4">
    <source>
        <dbReference type="ARBA" id="ARBA00022679"/>
    </source>
</evidence>
<protein>
    <recommendedName>
        <fullName evidence="2">histidine kinase</fullName>
        <ecNumber evidence="2">2.7.13.3</ecNumber>
    </recommendedName>
</protein>
<dbReference type="SUPFAM" id="SSF55874">
    <property type="entry name" value="ATPase domain of HSP90 chaperone/DNA topoisomerase II/histidine kinase"/>
    <property type="match status" value="1"/>
</dbReference>
<evidence type="ECO:0000256" key="6">
    <source>
        <dbReference type="ARBA" id="ARBA00022777"/>
    </source>
</evidence>
<dbReference type="InterPro" id="IPR005467">
    <property type="entry name" value="His_kinase_dom"/>
</dbReference>
<evidence type="ECO:0000259" key="15">
    <source>
        <dbReference type="PROSITE" id="PS50110"/>
    </source>
</evidence>
<dbReference type="EMBL" id="PDUD01000001">
    <property type="protein sequence ID" value="PHN08580.1"/>
    <property type="molecule type" value="Genomic_DNA"/>
</dbReference>
<sequence>MRLFVLGFWVLLTAGYSEIFGQAEYYRSTIFHSITVNDGLAHRTAHDLVQDEDGYIWIATNNGLNRYDGRNMQTFRWDIRDTYSLPDNRINQLLLGNDRRLWIISGVGKLSWYDALGDRFINLNLKSPLGEGNLRTYLIAKDTAGQVYAMANDQHLYRLVPRPDRPHEPQLIPISFPETGTPSVNRLRVDQRNRFWVQTNSGEVYCYELREEQLELRKKFSRPTSLNLLNIDGDQIWMRENNSIFRLDLDEPALSLQPFCNLDDLVSGLNSAAQEIRQDKQGRFWIATARDGLIQIEPQGDTLKYRHFPGTSKSEEDLSNNQISNLLIDKYNVLWIGTQVGVFWTPLDQKPFYQISRSNTDERAIIDNIILSVYRDKFLWIGTRNGLSVIDTFSNAVYNYPTLPGYPDGTDYGGITCLYKDRNGSMWMGTGLGPLYEVKNIRQPDKLMFIPINRSNSNFSYQNINNILEDDFGRLWIGTTYSGLSILKNGGNSGRYEFDHLSTIPRLVISNMYKDPYENTIWVGTTTHGLLQIRLDQQRNYRTTFFQSKPGDPNSLSLNHTNPMVKTDPQTLWVGTIGGGLNKMTFLPNDSIHYQLYTTQEGLVDNTIHTLQKDSAGHLWLGGTGLSRFDPKTGTFIHYDKQDGLQSNLFIVNSTFKDRYGRLYFGGPYGLNFFSPEAVQAEKNYPDIVISRLKILNDYITVGEAINGRVLLPNALNQMHHLTIKEKENDLTLDLLAMHHAAPAKNRLRYRLQGHLNEWIDVPSMQATINYSNLQRGDYTLQIMASNGDGIWAPNVKELKITVLPYWYKTVWAYLAYGLVFILLMVLFRRNVIVQSNLRNNLKIAEVKLEKDQEVAEMKTRFFNNITHELRTPLTLIKGPVEELLTNEDIPEADQKNYHHIIHHNAGRLFNLVNRLLDFRKAETGHFKLEATEEDLIPFVRELFLSFQELARKKQITYEWAGPPTLPLYFDREKMEIVLGNLLSNAFKYSQAGDRIRITVKEKEQSCRIEVSDTGQGISAEELDNIFNRFYQIARTESSQIIGTGIGLSMVKNIVELHRGKIEVDSQPGAGSTFSICLPLGRSHLRADQVIENKPHIEGITEYQSPATPAVLSNGNADTSTRQKLLIVEDNPEIRRFIHTIFRKDFQIEEADNGESGLEILKNYQPDLIVSDIMMDRMDGITFCGKVKEDPDLFHIPLILLTARTSNVYQVDGLSSGADAYITKPFNAQVLRAQAQSLLRSRTALREYYADRITLGPKKIDIPSEELIFLEELIAIIEEKTEADDLTAENLAGAMAMSHSTLYRKVKSYTGESINSFIRSIRLKQAAQLLTDSELNVTQVAFKVGFSDVNYFGKCFKQQFKVSPSTYVKKNS</sequence>
<gene>
    <name evidence="16" type="ORF">CRP01_01320</name>
</gene>
<evidence type="ECO:0000256" key="1">
    <source>
        <dbReference type="ARBA" id="ARBA00000085"/>
    </source>
</evidence>
<evidence type="ECO:0000256" key="9">
    <source>
        <dbReference type="ARBA" id="ARBA00023015"/>
    </source>
</evidence>
<dbReference type="SUPFAM" id="SSF46689">
    <property type="entry name" value="Homeodomain-like"/>
    <property type="match status" value="1"/>
</dbReference>
<keyword evidence="5" id="KW-0547">Nucleotide-binding</keyword>
<dbReference type="PROSITE" id="PS01124">
    <property type="entry name" value="HTH_ARAC_FAMILY_2"/>
    <property type="match status" value="1"/>
</dbReference>
<dbReference type="FunFam" id="1.10.287.130:FF:000045">
    <property type="entry name" value="Two-component system sensor histidine kinase/response regulator"/>
    <property type="match status" value="1"/>
</dbReference>
<dbReference type="Gene3D" id="3.40.50.2300">
    <property type="match status" value="1"/>
</dbReference>
<reference evidence="16 17" key="1">
    <citation type="submission" date="2017-10" db="EMBL/GenBank/DDBJ databases">
        <title>The draft genome sequence of Lewinella nigricans NBRC 102662.</title>
        <authorList>
            <person name="Wang K."/>
        </authorList>
    </citation>
    <scope>NUCLEOTIDE SEQUENCE [LARGE SCALE GENOMIC DNA]</scope>
    <source>
        <strain evidence="16 17">NBRC 102662</strain>
    </source>
</reference>
<organism evidence="16 17">
    <name type="scientific">Flavilitoribacter nigricans (strain ATCC 23147 / DSM 23189 / NBRC 102662 / NCIMB 1420 / SS-2)</name>
    <name type="common">Lewinella nigricans</name>
    <dbReference type="NCBI Taxonomy" id="1122177"/>
    <lineage>
        <taxon>Bacteria</taxon>
        <taxon>Pseudomonadati</taxon>
        <taxon>Bacteroidota</taxon>
        <taxon>Saprospiria</taxon>
        <taxon>Saprospirales</taxon>
        <taxon>Lewinellaceae</taxon>
        <taxon>Flavilitoribacter</taxon>
    </lineage>
</organism>
<dbReference type="Gene3D" id="2.60.40.10">
    <property type="entry name" value="Immunoglobulins"/>
    <property type="match status" value="1"/>
</dbReference>
<dbReference type="OrthoDB" id="9797097at2"/>
<dbReference type="InterPro" id="IPR011006">
    <property type="entry name" value="CheY-like_superfamily"/>
</dbReference>
<dbReference type="Gene3D" id="2.130.10.10">
    <property type="entry name" value="YVTN repeat-like/Quinoprotein amine dehydrogenase"/>
    <property type="match status" value="3"/>
</dbReference>
<dbReference type="SUPFAM" id="SSF63829">
    <property type="entry name" value="Calcium-dependent phosphotriesterase"/>
    <property type="match status" value="2"/>
</dbReference>
<dbReference type="Pfam" id="PF07495">
    <property type="entry name" value="Y_Y_Y"/>
    <property type="match status" value="1"/>
</dbReference>
<evidence type="ECO:0000256" key="8">
    <source>
        <dbReference type="ARBA" id="ARBA00023012"/>
    </source>
</evidence>
<evidence type="ECO:0000256" key="2">
    <source>
        <dbReference type="ARBA" id="ARBA00012438"/>
    </source>
</evidence>
<feature type="domain" description="HTH araC/xylS-type" evidence="13">
    <location>
        <begin position="1271"/>
        <end position="1370"/>
    </location>
</feature>
<dbReference type="SMART" id="SM00342">
    <property type="entry name" value="HTH_ARAC"/>
    <property type="match status" value="1"/>
</dbReference>
<keyword evidence="9" id="KW-0805">Transcription regulation</keyword>
<dbReference type="GO" id="GO:0000155">
    <property type="term" value="F:phosphorelay sensor kinase activity"/>
    <property type="evidence" value="ECO:0007669"/>
    <property type="project" value="InterPro"/>
</dbReference>
<dbReference type="InterPro" id="IPR015943">
    <property type="entry name" value="WD40/YVTN_repeat-like_dom_sf"/>
</dbReference>
<name>A0A2D0NJL3_FLAN2</name>
<feature type="modified residue" description="4-aspartylphosphate" evidence="12">
    <location>
        <position position="1172"/>
    </location>
</feature>
<dbReference type="InterPro" id="IPR003594">
    <property type="entry name" value="HATPase_dom"/>
</dbReference>
<dbReference type="RefSeq" id="WP_099148170.1">
    <property type="nucleotide sequence ID" value="NZ_PDUD01000001.1"/>
</dbReference>
<dbReference type="InterPro" id="IPR003661">
    <property type="entry name" value="HisK_dim/P_dom"/>
</dbReference>
<keyword evidence="4" id="KW-0808">Transferase</keyword>
<dbReference type="SMART" id="SM00387">
    <property type="entry name" value="HATPase_c"/>
    <property type="match status" value="1"/>
</dbReference>
<dbReference type="PROSITE" id="PS50110">
    <property type="entry name" value="RESPONSE_REGULATORY"/>
    <property type="match status" value="1"/>
</dbReference>
<dbReference type="GO" id="GO:0005524">
    <property type="term" value="F:ATP binding"/>
    <property type="evidence" value="ECO:0007669"/>
    <property type="project" value="UniProtKB-KW"/>
</dbReference>
<dbReference type="Gene3D" id="1.10.10.60">
    <property type="entry name" value="Homeodomain-like"/>
    <property type="match status" value="1"/>
</dbReference>
<dbReference type="InterPro" id="IPR009057">
    <property type="entry name" value="Homeodomain-like_sf"/>
</dbReference>
<dbReference type="PROSITE" id="PS50109">
    <property type="entry name" value="HIS_KIN"/>
    <property type="match status" value="1"/>
</dbReference>
<dbReference type="InterPro" id="IPR004358">
    <property type="entry name" value="Sig_transdc_His_kin-like_C"/>
</dbReference>
<dbReference type="GO" id="GO:0043565">
    <property type="term" value="F:sequence-specific DNA binding"/>
    <property type="evidence" value="ECO:0007669"/>
    <property type="project" value="InterPro"/>
</dbReference>
<dbReference type="GO" id="GO:0003700">
    <property type="term" value="F:DNA-binding transcription factor activity"/>
    <property type="evidence" value="ECO:0007669"/>
    <property type="project" value="InterPro"/>
</dbReference>
<dbReference type="InterPro" id="IPR001789">
    <property type="entry name" value="Sig_transdc_resp-reg_receiver"/>
</dbReference>
<dbReference type="PRINTS" id="PR00344">
    <property type="entry name" value="BCTRLSENSOR"/>
</dbReference>
<dbReference type="CDD" id="cd17574">
    <property type="entry name" value="REC_OmpR"/>
    <property type="match status" value="1"/>
</dbReference>
<evidence type="ECO:0000259" key="14">
    <source>
        <dbReference type="PROSITE" id="PS50109"/>
    </source>
</evidence>
<evidence type="ECO:0000313" key="17">
    <source>
        <dbReference type="Proteomes" id="UP000223913"/>
    </source>
</evidence>
<dbReference type="PANTHER" id="PTHR43547:SF2">
    <property type="entry name" value="HYBRID SIGNAL TRANSDUCTION HISTIDINE KINASE C"/>
    <property type="match status" value="1"/>
</dbReference>
<dbReference type="PANTHER" id="PTHR43547">
    <property type="entry name" value="TWO-COMPONENT HISTIDINE KINASE"/>
    <property type="match status" value="1"/>
</dbReference>
<dbReference type="Pfam" id="PF12833">
    <property type="entry name" value="HTH_18"/>
    <property type="match status" value="1"/>
</dbReference>
<dbReference type="InterPro" id="IPR011123">
    <property type="entry name" value="Y_Y_Y"/>
</dbReference>
<evidence type="ECO:0000256" key="5">
    <source>
        <dbReference type="ARBA" id="ARBA00022741"/>
    </source>
</evidence>
<dbReference type="Proteomes" id="UP000223913">
    <property type="component" value="Unassembled WGS sequence"/>
</dbReference>
<evidence type="ECO:0000256" key="7">
    <source>
        <dbReference type="ARBA" id="ARBA00022840"/>
    </source>
</evidence>
<comment type="caution">
    <text evidence="16">The sequence shown here is derived from an EMBL/GenBank/DDBJ whole genome shotgun (WGS) entry which is preliminary data.</text>
</comment>
<accession>A0A2D0NJL3</accession>
<keyword evidence="17" id="KW-1185">Reference proteome</keyword>
<evidence type="ECO:0000256" key="12">
    <source>
        <dbReference type="PROSITE-ProRule" id="PRU00169"/>
    </source>
</evidence>
<dbReference type="Pfam" id="PF00072">
    <property type="entry name" value="Response_reg"/>
    <property type="match status" value="1"/>
</dbReference>
<dbReference type="InterPro" id="IPR036890">
    <property type="entry name" value="HATPase_C_sf"/>
</dbReference>
<keyword evidence="3 12" id="KW-0597">Phosphoprotein</keyword>
<comment type="catalytic activity">
    <reaction evidence="1">
        <text>ATP + protein L-histidine = ADP + protein N-phospho-L-histidine.</text>
        <dbReference type="EC" id="2.7.13.3"/>
    </reaction>
</comment>
<keyword evidence="6" id="KW-0418">Kinase</keyword>
<dbReference type="PROSITE" id="PS00041">
    <property type="entry name" value="HTH_ARAC_FAMILY_1"/>
    <property type="match status" value="1"/>
</dbReference>
<dbReference type="Pfam" id="PF07494">
    <property type="entry name" value="Reg_prop"/>
    <property type="match status" value="5"/>
</dbReference>
<feature type="domain" description="Response regulatory" evidence="15">
    <location>
        <begin position="1124"/>
        <end position="1239"/>
    </location>
</feature>
<evidence type="ECO:0000259" key="13">
    <source>
        <dbReference type="PROSITE" id="PS01124"/>
    </source>
</evidence>
<dbReference type="SMART" id="SM00388">
    <property type="entry name" value="HisKA"/>
    <property type="match status" value="1"/>
</dbReference>
<dbReference type="EC" id="2.7.13.3" evidence="2"/>
<dbReference type="CDD" id="cd00082">
    <property type="entry name" value="HisKA"/>
    <property type="match status" value="1"/>
</dbReference>
<evidence type="ECO:0000256" key="3">
    <source>
        <dbReference type="ARBA" id="ARBA00022553"/>
    </source>
</evidence>
<feature type="domain" description="Histidine kinase" evidence="14">
    <location>
        <begin position="865"/>
        <end position="1082"/>
    </location>
</feature>
<dbReference type="Gene3D" id="3.30.565.10">
    <property type="entry name" value="Histidine kinase-like ATPase, C-terminal domain"/>
    <property type="match status" value="1"/>
</dbReference>
<dbReference type="InterPro" id="IPR018060">
    <property type="entry name" value="HTH_AraC"/>
</dbReference>
<keyword evidence="8" id="KW-0902">Two-component regulatory system</keyword>
<keyword evidence="11" id="KW-0804">Transcription</keyword>